<organism evidence="1 2">
    <name type="scientific">Deinandra increscens subsp. villosa</name>
    <dbReference type="NCBI Taxonomy" id="3103831"/>
    <lineage>
        <taxon>Eukaryota</taxon>
        <taxon>Viridiplantae</taxon>
        <taxon>Streptophyta</taxon>
        <taxon>Embryophyta</taxon>
        <taxon>Tracheophyta</taxon>
        <taxon>Spermatophyta</taxon>
        <taxon>Magnoliopsida</taxon>
        <taxon>eudicotyledons</taxon>
        <taxon>Gunneridae</taxon>
        <taxon>Pentapetalae</taxon>
        <taxon>asterids</taxon>
        <taxon>campanulids</taxon>
        <taxon>Asterales</taxon>
        <taxon>Asteraceae</taxon>
        <taxon>Asteroideae</taxon>
        <taxon>Heliantheae alliance</taxon>
        <taxon>Madieae</taxon>
        <taxon>Madiinae</taxon>
        <taxon>Deinandra</taxon>
    </lineage>
</organism>
<reference evidence="1 2" key="1">
    <citation type="submission" date="2024-04" db="EMBL/GenBank/DDBJ databases">
        <title>The reference genome of an endangered Asteraceae, Deinandra increscens subsp. villosa, native to the Central Coast of California.</title>
        <authorList>
            <person name="Guilliams M."/>
            <person name="Hasenstab-Lehman K."/>
            <person name="Meyer R."/>
            <person name="Mcevoy S."/>
        </authorList>
    </citation>
    <scope>NUCLEOTIDE SEQUENCE [LARGE SCALE GENOMIC DNA]</scope>
    <source>
        <tissue evidence="1">Leaf</tissue>
    </source>
</reference>
<gene>
    <name evidence="1" type="ORF">SSX86_003033</name>
</gene>
<evidence type="ECO:0000313" key="1">
    <source>
        <dbReference type="EMBL" id="KAK9074715.1"/>
    </source>
</evidence>
<keyword evidence="2" id="KW-1185">Reference proteome</keyword>
<proteinExistence type="predicted"/>
<dbReference type="PANTHER" id="PTHR34201">
    <property type="entry name" value="GLYCINE-RICH PROTEIN"/>
    <property type="match status" value="1"/>
</dbReference>
<dbReference type="AlphaFoldDB" id="A0AAP0H9J0"/>
<name>A0AAP0H9J0_9ASTR</name>
<evidence type="ECO:0000313" key="2">
    <source>
        <dbReference type="Proteomes" id="UP001408789"/>
    </source>
</evidence>
<dbReference type="EMBL" id="JBCNJP010000007">
    <property type="protein sequence ID" value="KAK9074715.1"/>
    <property type="molecule type" value="Genomic_DNA"/>
</dbReference>
<comment type="caution">
    <text evidence="1">The sequence shown here is derived from an EMBL/GenBank/DDBJ whole genome shotgun (WGS) entry which is preliminary data.</text>
</comment>
<dbReference type="InterPro" id="IPR053288">
    <property type="entry name" value="TGD_Bridge_Protein"/>
</dbReference>
<accession>A0AAP0H9J0</accession>
<protein>
    <submittedName>
        <fullName evidence="1">Uncharacterized protein</fullName>
    </submittedName>
</protein>
<dbReference type="PANTHER" id="PTHR34201:SF6">
    <property type="entry name" value="GLYCINE-RICH PROTEIN"/>
    <property type="match status" value="1"/>
</dbReference>
<sequence length="138" mass="14395">MNPSSSYMNSSVATKKKHEPPVWKWKGLKLTADTEKGYSIADFLHENTPKLEDSVLGPGGGAGVGCGVGLGLGLVGGLGFGGSAWNHVRVAFGFGIGCGVGVGFGYGQGFGYGSRWETLKSRILKPPPGSKKRILIQI</sequence>
<dbReference type="Proteomes" id="UP001408789">
    <property type="component" value="Unassembled WGS sequence"/>
</dbReference>